<sequence>MENKREWMQKYTGKVCPKILKKLEKVKTASSACIATPSGDWNYEVRCMYGDRYTVNLASRTCSCRRWELNGIPCAHAISAIALTKESPENFVHECYSKEAYMKAYGPIIYPLNGEHLWKDLKQGPVLPPETIKLPGRPKKKV</sequence>
<name>A0ABM4WM98_COFAR</name>
<dbReference type="GeneID" id="140035550"/>
<evidence type="ECO:0000256" key="2">
    <source>
        <dbReference type="ARBA" id="ARBA00022771"/>
    </source>
</evidence>
<evidence type="ECO:0000313" key="6">
    <source>
        <dbReference type="Proteomes" id="UP001652660"/>
    </source>
</evidence>
<keyword evidence="1" id="KW-0479">Metal-binding</keyword>
<proteinExistence type="predicted"/>
<evidence type="ECO:0000256" key="4">
    <source>
        <dbReference type="PROSITE-ProRule" id="PRU00325"/>
    </source>
</evidence>
<keyword evidence="2 4" id="KW-0863">Zinc-finger</keyword>
<feature type="domain" description="SWIM-type" evidence="5">
    <location>
        <begin position="53"/>
        <end position="85"/>
    </location>
</feature>
<dbReference type="PANTHER" id="PTHR31973:SF199">
    <property type="entry name" value="SWIM-TYPE DOMAIN-CONTAINING PROTEIN"/>
    <property type="match status" value="1"/>
</dbReference>
<organism evidence="6 7">
    <name type="scientific">Coffea arabica</name>
    <name type="common">Arabian coffee</name>
    <dbReference type="NCBI Taxonomy" id="13443"/>
    <lineage>
        <taxon>Eukaryota</taxon>
        <taxon>Viridiplantae</taxon>
        <taxon>Streptophyta</taxon>
        <taxon>Embryophyta</taxon>
        <taxon>Tracheophyta</taxon>
        <taxon>Spermatophyta</taxon>
        <taxon>Magnoliopsida</taxon>
        <taxon>eudicotyledons</taxon>
        <taxon>Gunneridae</taxon>
        <taxon>Pentapetalae</taxon>
        <taxon>asterids</taxon>
        <taxon>lamiids</taxon>
        <taxon>Gentianales</taxon>
        <taxon>Rubiaceae</taxon>
        <taxon>Ixoroideae</taxon>
        <taxon>Gardenieae complex</taxon>
        <taxon>Bertiereae - Coffeeae clade</taxon>
        <taxon>Coffeeae</taxon>
        <taxon>Coffea</taxon>
    </lineage>
</organism>
<reference evidence="7" key="1">
    <citation type="submission" date="2025-08" db="UniProtKB">
        <authorList>
            <consortium name="RefSeq"/>
        </authorList>
    </citation>
    <scope>IDENTIFICATION</scope>
    <source>
        <tissue evidence="7">Leaves</tissue>
    </source>
</reference>
<protein>
    <recommendedName>
        <fullName evidence="5">SWIM-type domain-containing protein</fullName>
    </recommendedName>
</protein>
<keyword evidence="3" id="KW-0862">Zinc</keyword>
<dbReference type="Proteomes" id="UP001652660">
    <property type="component" value="Chromosome 2c"/>
</dbReference>
<dbReference type="RefSeq" id="XP_071932917.1">
    <property type="nucleotide sequence ID" value="XM_072076816.1"/>
</dbReference>
<evidence type="ECO:0000259" key="5">
    <source>
        <dbReference type="PROSITE" id="PS50966"/>
    </source>
</evidence>
<dbReference type="PROSITE" id="PS50966">
    <property type="entry name" value="ZF_SWIM"/>
    <property type="match status" value="1"/>
</dbReference>
<dbReference type="SMART" id="SM00575">
    <property type="entry name" value="ZnF_PMZ"/>
    <property type="match status" value="1"/>
</dbReference>
<keyword evidence="6" id="KW-1185">Reference proteome</keyword>
<evidence type="ECO:0000256" key="1">
    <source>
        <dbReference type="ARBA" id="ARBA00022723"/>
    </source>
</evidence>
<dbReference type="InterPro" id="IPR007527">
    <property type="entry name" value="Znf_SWIM"/>
</dbReference>
<evidence type="ECO:0000313" key="7">
    <source>
        <dbReference type="RefSeq" id="XP_071932917.1"/>
    </source>
</evidence>
<evidence type="ECO:0000256" key="3">
    <source>
        <dbReference type="ARBA" id="ARBA00022833"/>
    </source>
</evidence>
<gene>
    <name evidence="7" type="primary">LOC140035550</name>
</gene>
<accession>A0ABM4WM98</accession>
<dbReference type="Pfam" id="PF04434">
    <property type="entry name" value="SWIM"/>
    <property type="match status" value="1"/>
</dbReference>
<dbReference type="PANTHER" id="PTHR31973">
    <property type="entry name" value="POLYPROTEIN, PUTATIVE-RELATED"/>
    <property type="match status" value="1"/>
</dbReference>
<dbReference type="InterPro" id="IPR006564">
    <property type="entry name" value="Znf_PMZ"/>
</dbReference>